<sequence>MTQLEHSPVSVNGSNTTQLEHSPVSVNGNNTTQLEHSPPMHSPVNVNGSDTTQLEHSPVSVNGNNTTQLELSPVIVNGNNATQIEHSPVSVNGNNMTQLEYSPVSVNGSDTTQLEHSPVSVNGSDTTQLEHSPVIQTYDSYSTPNIIAKGTASLMQKSVDFALYHFTVAKSPRSDMLEGGVWGESCIGVAHHGKSQLAAGSLLRILSYEPRNWYHEVTGDIICPNVVQGIDHLRDPRLNKGLAFTLEERQQLGIHGLMPPRFKTQEEQLELCRISVERYQEDLNNGRMVLDVTLLLDWPANDREIKVRILVRSIEGGFP</sequence>
<reference evidence="2" key="1">
    <citation type="submission" date="2020-11" db="EMBL/GenBank/DDBJ databases">
        <authorList>
            <person name="Tran Van P."/>
        </authorList>
    </citation>
    <scope>NUCLEOTIDE SEQUENCE</scope>
</reference>
<protein>
    <submittedName>
        <fullName evidence="2">Uncharacterized protein</fullName>
    </submittedName>
</protein>
<dbReference type="Gene3D" id="1.20.1370.30">
    <property type="match status" value="1"/>
</dbReference>
<dbReference type="InterPro" id="IPR046346">
    <property type="entry name" value="Aminoacid_DH-like_N_sf"/>
</dbReference>
<name>A0A7R9JT64_TIMGE</name>
<evidence type="ECO:0000256" key="1">
    <source>
        <dbReference type="SAM" id="MobiDB-lite"/>
    </source>
</evidence>
<feature type="compositionally biased region" description="Polar residues" evidence="1">
    <location>
        <begin position="44"/>
        <end position="54"/>
    </location>
</feature>
<feature type="region of interest" description="Disordered" evidence="1">
    <location>
        <begin position="1"/>
        <end position="54"/>
    </location>
</feature>
<dbReference type="SUPFAM" id="SSF53223">
    <property type="entry name" value="Aminoacid dehydrogenase-like, N-terminal domain"/>
    <property type="match status" value="1"/>
</dbReference>
<proteinExistence type="predicted"/>
<evidence type="ECO:0000313" key="2">
    <source>
        <dbReference type="EMBL" id="CAD7588940.1"/>
    </source>
</evidence>
<accession>A0A7R9JT64</accession>
<gene>
    <name evidence="2" type="ORF">TGEB3V08_LOCUS2952</name>
</gene>
<dbReference type="AlphaFoldDB" id="A0A7R9JT64"/>
<organism evidence="2">
    <name type="scientific">Timema genevievae</name>
    <name type="common">Walking stick</name>
    <dbReference type="NCBI Taxonomy" id="629358"/>
    <lineage>
        <taxon>Eukaryota</taxon>
        <taxon>Metazoa</taxon>
        <taxon>Ecdysozoa</taxon>
        <taxon>Arthropoda</taxon>
        <taxon>Hexapoda</taxon>
        <taxon>Insecta</taxon>
        <taxon>Pterygota</taxon>
        <taxon>Neoptera</taxon>
        <taxon>Polyneoptera</taxon>
        <taxon>Phasmatodea</taxon>
        <taxon>Timematodea</taxon>
        <taxon>Timematoidea</taxon>
        <taxon>Timematidae</taxon>
        <taxon>Timema</taxon>
    </lineage>
</organism>
<feature type="compositionally biased region" description="Polar residues" evidence="1">
    <location>
        <begin position="1"/>
        <end position="35"/>
    </location>
</feature>
<dbReference type="EMBL" id="OE839916">
    <property type="protein sequence ID" value="CAD7588940.1"/>
    <property type="molecule type" value="Genomic_DNA"/>
</dbReference>